<dbReference type="InterPro" id="IPR011666">
    <property type="entry name" value="DUF1604"/>
</dbReference>
<feature type="domain" description="G-patch" evidence="2">
    <location>
        <begin position="155"/>
        <end position="217"/>
    </location>
</feature>
<feature type="region of interest" description="Disordered" evidence="1">
    <location>
        <begin position="424"/>
        <end position="447"/>
    </location>
</feature>
<evidence type="ECO:0000259" key="2">
    <source>
        <dbReference type="PROSITE" id="PS50174"/>
    </source>
</evidence>
<feature type="region of interest" description="Disordered" evidence="1">
    <location>
        <begin position="215"/>
        <end position="235"/>
    </location>
</feature>
<proteinExistence type="predicted"/>
<dbReference type="PROSITE" id="PS50174">
    <property type="entry name" value="G_PATCH"/>
    <property type="match status" value="1"/>
</dbReference>
<dbReference type="Pfam" id="PF26093">
    <property type="entry name" value="HTH_TGH"/>
    <property type="match status" value="1"/>
</dbReference>
<organism evidence="3 4">
    <name type="scientific">Cladosporium halotolerans</name>
    <dbReference type="NCBI Taxonomy" id="1052096"/>
    <lineage>
        <taxon>Eukaryota</taxon>
        <taxon>Fungi</taxon>
        <taxon>Dikarya</taxon>
        <taxon>Ascomycota</taxon>
        <taxon>Pezizomycotina</taxon>
        <taxon>Dothideomycetes</taxon>
        <taxon>Dothideomycetidae</taxon>
        <taxon>Cladosporiales</taxon>
        <taxon>Cladosporiaceae</taxon>
        <taxon>Cladosporium</taxon>
    </lineage>
</organism>
<evidence type="ECO:0000313" key="3">
    <source>
        <dbReference type="EMBL" id="KAL1585372.1"/>
    </source>
</evidence>
<dbReference type="GO" id="GO:0005634">
    <property type="term" value="C:nucleus"/>
    <property type="evidence" value="ECO:0007669"/>
    <property type="project" value="TreeGrafter"/>
</dbReference>
<feature type="compositionally biased region" description="Gly residues" evidence="1">
    <location>
        <begin position="215"/>
        <end position="225"/>
    </location>
</feature>
<evidence type="ECO:0000313" key="4">
    <source>
        <dbReference type="Proteomes" id="UP000803884"/>
    </source>
</evidence>
<reference evidence="3 4" key="1">
    <citation type="journal article" date="2020" name="Microbiol. Resour. Announc.">
        <title>Draft Genome Sequence of a Cladosporium Species Isolated from the Mesophotic Ascidian Didemnum maculosum.</title>
        <authorList>
            <person name="Gioti A."/>
            <person name="Siaperas R."/>
            <person name="Nikolaivits E."/>
            <person name="Le Goff G."/>
            <person name="Ouazzani J."/>
            <person name="Kotoulas G."/>
            <person name="Topakas E."/>
        </authorList>
    </citation>
    <scope>NUCLEOTIDE SEQUENCE [LARGE SCALE GENOMIC DNA]</scope>
    <source>
        <strain evidence="3 4">TM138-S3</strain>
    </source>
</reference>
<feature type="region of interest" description="Disordered" evidence="1">
    <location>
        <begin position="648"/>
        <end position="698"/>
    </location>
</feature>
<evidence type="ECO:0000256" key="1">
    <source>
        <dbReference type="SAM" id="MobiDB-lite"/>
    </source>
</evidence>
<accession>A0AB34KJV3</accession>
<dbReference type="InterPro" id="IPR000467">
    <property type="entry name" value="G_patch_dom"/>
</dbReference>
<dbReference type="Proteomes" id="UP000803884">
    <property type="component" value="Unassembled WGS sequence"/>
</dbReference>
<name>A0AB34KJV3_9PEZI</name>
<dbReference type="Pfam" id="PF07713">
    <property type="entry name" value="DUF1604"/>
    <property type="match status" value="1"/>
</dbReference>
<dbReference type="GO" id="GO:0006397">
    <property type="term" value="P:mRNA processing"/>
    <property type="evidence" value="ECO:0007669"/>
    <property type="project" value="InterPro"/>
</dbReference>
<dbReference type="EMBL" id="JAAQHG020000020">
    <property type="protein sequence ID" value="KAL1585372.1"/>
    <property type="molecule type" value="Genomic_DNA"/>
</dbReference>
<dbReference type="PANTHER" id="PTHR13384:SF19">
    <property type="entry name" value="G PATCH DOMAIN-CONTAINING PROTEIN 1"/>
    <property type="match status" value="1"/>
</dbReference>
<keyword evidence="4" id="KW-1185">Reference proteome</keyword>
<dbReference type="Pfam" id="PF01585">
    <property type="entry name" value="G-patch"/>
    <property type="match status" value="1"/>
</dbReference>
<dbReference type="RefSeq" id="XP_069228478.1">
    <property type="nucleotide sequence ID" value="XM_069374538.1"/>
</dbReference>
<feature type="compositionally biased region" description="Basic and acidic residues" evidence="1">
    <location>
        <begin position="665"/>
        <end position="691"/>
    </location>
</feature>
<feature type="region of interest" description="Disordered" evidence="1">
    <location>
        <begin position="1"/>
        <end position="38"/>
    </location>
</feature>
<dbReference type="AlphaFoldDB" id="A0AB34KJV3"/>
<feature type="region of interest" description="Disordered" evidence="1">
    <location>
        <begin position="605"/>
        <end position="624"/>
    </location>
</feature>
<feature type="region of interest" description="Disordered" evidence="1">
    <location>
        <begin position="545"/>
        <end position="567"/>
    </location>
</feature>
<dbReference type="GeneID" id="96007376"/>
<feature type="region of interest" description="Disordered" evidence="1">
    <location>
        <begin position="295"/>
        <end position="323"/>
    </location>
</feature>
<feature type="compositionally biased region" description="Polar residues" evidence="1">
    <location>
        <begin position="301"/>
        <end position="321"/>
    </location>
</feature>
<dbReference type="GO" id="GO:0003723">
    <property type="term" value="F:RNA binding"/>
    <property type="evidence" value="ECO:0007669"/>
    <property type="project" value="TreeGrafter"/>
</dbReference>
<gene>
    <name evidence="3" type="ORF">WHR41_05933</name>
</gene>
<sequence length="698" mass="74867">MSSKRSRAAFESDGPPKHAPFALYGTPLPAYDPEARDDGSYVPVWKQEVTDERGRKRLHGAFTGGFSAGYFNSVGSKEGWTPSTFVSSRKDRNQSQQDGKQRQQARPEDFMDEEDLAERAEAQQLETQGSFAGLGSKSGDGGAKGMFSDLFKTTGDTMGIKLLQRMGWRQGQGVGARVRRRAQGDKTGETHLFAPENTRMIAFRKKTDKKGLGFAGEGSLDGLGGRQASDDDDSDADARILSANRSKLLAKPKKPKKSSFGVGVLNDTGSDDEDPYAIGPAINYSKIIGGDKKKRRGGLVASTSTQRPTFTSSRLTAQRPGSTLEGFRRCHDGRLPLDGFILSTKPLLIHVENRFPPPTVPPGWKPKRVTKFDVQPSTFQSTSDAAKASSLDPKARSALLGEAPLPGKSIFDFIKPAARDKLASASGRSDLPQARGEGAPAGFESSNTTATTRSLWDLIPALDPATASAALHRGHSGWMPYGEDPDKRTRYTAFLTLRAGLSSSLSPRPASWSAEDWAKELREFAQAAQVFKPISGLMATRFTSSSAKPKLATDAPDAPAEPQAKTLEPAEEAAKAGMYGPLTRSRHLFYPTRLLCKRFGVKPPASTGVDPANESAGGGEAAGGSGDLVSKAALDRMMMHANFSLPKFASGGTEGGDGDGGEQVVEPREERQQVDAEKNEALEGQRADEGTFRSVFGE</sequence>
<protein>
    <recommendedName>
        <fullName evidence="2">G-patch domain-containing protein</fullName>
    </recommendedName>
</protein>
<feature type="region of interest" description="Disordered" evidence="1">
    <location>
        <begin position="82"/>
        <end position="114"/>
    </location>
</feature>
<comment type="caution">
    <text evidence="3">The sequence shown here is derived from an EMBL/GenBank/DDBJ whole genome shotgun (WGS) entry which is preliminary data.</text>
</comment>
<feature type="compositionally biased region" description="Basic and acidic residues" evidence="1">
    <location>
        <begin position="88"/>
        <end position="109"/>
    </location>
</feature>
<dbReference type="PANTHER" id="PTHR13384">
    <property type="entry name" value="G PATCH DOMAIN-CONTAINING PROTEIN 1"/>
    <property type="match status" value="1"/>
</dbReference>